<proteinExistence type="predicted"/>
<evidence type="ECO:0000313" key="2">
    <source>
        <dbReference type="EMBL" id="KAF1961569.1"/>
    </source>
</evidence>
<name>A0A6A5UC86_9PLEO</name>
<feature type="signal peptide" evidence="1">
    <location>
        <begin position="1"/>
        <end position="18"/>
    </location>
</feature>
<sequence>MRFIAFITFLISSVGALAVAVTRDNICFDPKKGVCMGYNADAVNATLAIKDACAKVPRCTPGGIADRPRVTGKVKGFPYTATLGVGNQCGGVTSWSVDACVGLFNQFVDDRCELQYPAGADKYQLGYETSTCDGSFVSFNFGG</sequence>
<dbReference type="Proteomes" id="UP000800035">
    <property type="component" value="Unassembled WGS sequence"/>
</dbReference>
<dbReference type="AlphaFoldDB" id="A0A6A5UC86"/>
<evidence type="ECO:0000256" key="1">
    <source>
        <dbReference type="SAM" id="SignalP"/>
    </source>
</evidence>
<protein>
    <submittedName>
        <fullName evidence="2">Uncharacterized protein</fullName>
    </submittedName>
</protein>
<accession>A0A6A5UC86</accession>
<dbReference type="OrthoDB" id="3780398at2759"/>
<keyword evidence="3" id="KW-1185">Reference proteome</keyword>
<keyword evidence="1" id="KW-0732">Signal</keyword>
<feature type="chain" id="PRO_5025374423" evidence="1">
    <location>
        <begin position="19"/>
        <end position="143"/>
    </location>
</feature>
<dbReference type="EMBL" id="ML976980">
    <property type="protein sequence ID" value="KAF1961569.1"/>
    <property type="molecule type" value="Genomic_DNA"/>
</dbReference>
<gene>
    <name evidence="2" type="ORF">CC80DRAFT_589111</name>
</gene>
<organism evidence="2 3">
    <name type="scientific">Byssothecium circinans</name>
    <dbReference type="NCBI Taxonomy" id="147558"/>
    <lineage>
        <taxon>Eukaryota</taxon>
        <taxon>Fungi</taxon>
        <taxon>Dikarya</taxon>
        <taxon>Ascomycota</taxon>
        <taxon>Pezizomycotina</taxon>
        <taxon>Dothideomycetes</taxon>
        <taxon>Pleosporomycetidae</taxon>
        <taxon>Pleosporales</taxon>
        <taxon>Massarineae</taxon>
        <taxon>Massarinaceae</taxon>
        <taxon>Byssothecium</taxon>
    </lineage>
</organism>
<evidence type="ECO:0000313" key="3">
    <source>
        <dbReference type="Proteomes" id="UP000800035"/>
    </source>
</evidence>
<reference evidence="2" key="1">
    <citation type="journal article" date="2020" name="Stud. Mycol.">
        <title>101 Dothideomycetes genomes: a test case for predicting lifestyles and emergence of pathogens.</title>
        <authorList>
            <person name="Haridas S."/>
            <person name="Albert R."/>
            <person name="Binder M."/>
            <person name="Bloem J."/>
            <person name="Labutti K."/>
            <person name="Salamov A."/>
            <person name="Andreopoulos B."/>
            <person name="Baker S."/>
            <person name="Barry K."/>
            <person name="Bills G."/>
            <person name="Bluhm B."/>
            <person name="Cannon C."/>
            <person name="Castanera R."/>
            <person name="Culley D."/>
            <person name="Daum C."/>
            <person name="Ezra D."/>
            <person name="Gonzalez J."/>
            <person name="Henrissat B."/>
            <person name="Kuo A."/>
            <person name="Liang C."/>
            <person name="Lipzen A."/>
            <person name="Lutzoni F."/>
            <person name="Magnuson J."/>
            <person name="Mondo S."/>
            <person name="Nolan M."/>
            <person name="Ohm R."/>
            <person name="Pangilinan J."/>
            <person name="Park H.-J."/>
            <person name="Ramirez L."/>
            <person name="Alfaro M."/>
            <person name="Sun H."/>
            <person name="Tritt A."/>
            <person name="Yoshinaga Y."/>
            <person name="Zwiers L.-H."/>
            <person name="Turgeon B."/>
            <person name="Goodwin S."/>
            <person name="Spatafora J."/>
            <person name="Crous P."/>
            <person name="Grigoriev I."/>
        </authorList>
    </citation>
    <scope>NUCLEOTIDE SEQUENCE</scope>
    <source>
        <strain evidence="2">CBS 675.92</strain>
    </source>
</reference>